<keyword evidence="1" id="KW-0812">Transmembrane</keyword>
<evidence type="ECO:0000313" key="2">
    <source>
        <dbReference type="EMBL" id="ONH98670.1"/>
    </source>
</evidence>
<keyword evidence="1" id="KW-0472">Membrane</keyword>
<feature type="transmembrane region" description="Helical" evidence="1">
    <location>
        <begin position="12"/>
        <end position="33"/>
    </location>
</feature>
<feature type="transmembrane region" description="Helical" evidence="1">
    <location>
        <begin position="53"/>
        <end position="72"/>
    </location>
</feature>
<sequence>MDHGYEYDTFLAGFSIIYLLYRLLYGCIFFSSLSHSHSCLSVCDSSLLDGSTWLLEFTTKCYFWLFYLYIIFATRAQLDLHPYIHTPFLFPLPSPCYI</sequence>
<gene>
    <name evidence="2" type="ORF">PRUPE_7G261100</name>
</gene>
<proteinExistence type="predicted"/>
<reference evidence="2 3" key="1">
    <citation type="journal article" date="2013" name="Nat. Genet.">
        <title>The high-quality draft genome of peach (Prunus persica) identifies unique patterns of genetic diversity, domestication and genome evolution.</title>
        <authorList>
            <consortium name="International Peach Genome Initiative"/>
            <person name="Verde I."/>
            <person name="Abbott A.G."/>
            <person name="Scalabrin S."/>
            <person name="Jung S."/>
            <person name="Shu S."/>
            <person name="Marroni F."/>
            <person name="Zhebentyayeva T."/>
            <person name="Dettori M.T."/>
            <person name="Grimwood J."/>
            <person name="Cattonaro F."/>
            <person name="Zuccolo A."/>
            <person name="Rossini L."/>
            <person name="Jenkins J."/>
            <person name="Vendramin E."/>
            <person name="Meisel L.A."/>
            <person name="Decroocq V."/>
            <person name="Sosinski B."/>
            <person name="Prochnik S."/>
            <person name="Mitros T."/>
            <person name="Policriti A."/>
            <person name="Cipriani G."/>
            <person name="Dondini L."/>
            <person name="Ficklin S."/>
            <person name="Goodstein D.M."/>
            <person name="Xuan P."/>
            <person name="Del Fabbro C."/>
            <person name="Aramini V."/>
            <person name="Copetti D."/>
            <person name="Gonzalez S."/>
            <person name="Horner D.S."/>
            <person name="Falchi R."/>
            <person name="Lucas S."/>
            <person name="Mica E."/>
            <person name="Maldonado J."/>
            <person name="Lazzari B."/>
            <person name="Bielenberg D."/>
            <person name="Pirona R."/>
            <person name="Miculan M."/>
            <person name="Barakat A."/>
            <person name="Testolin R."/>
            <person name="Stella A."/>
            <person name="Tartarini S."/>
            <person name="Tonutti P."/>
            <person name="Arus P."/>
            <person name="Orellana A."/>
            <person name="Wells C."/>
            <person name="Main D."/>
            <person name="Vizzotto G."/>
            <person name="Silva H."/>
            <person name="Salamini F."/>
            <person name="Schmutz J."/>
            <person name="Morgante M."/>
            <person name="Rokhsar D.S."/>
        </authorList>
    </citation>
    <scope>NUCLEOTIDE SEQUENCE [LARGE SCALE GENOMIC DNA]</scope>
    <source>
        <strain evidence="3">cv. Nemared</strain>
    </source>
</reference>
<organism evidence="2 3">
    <name type="scientific">Prunus persica</name>
    <name type="common">Peach</name>
    <name type="synonym">Amygdalus persica</name>
    <dbReference type="NCBI Taxonomy" id="3760"/>
    <lineage>
        <taxon>Eukaryota</taxon>
        <taxon>Viridiplantae</taxon>
        <taxon>Streptophyta</taxon>
        <taxon>Embryophyta</taxon>
        <taxon>Tracheophyta</taxon>
        <taxon>Spermatophyta</taxon>
        <taxon>Magnoliopsida</taxon>
        <taxon>eudicotyledons</taxon>
        <taxon>Gunneridae</taxon>
        <taxon>Pentapetalae</taxon>
        <taxon>rosids</taxon>
        <taxon>fabids</taxon>
        <taxon>Rosales</taxon>
        <taxon>Rosaceae</taxon>
        <taxon>Amygdaloideae</taxon>
        <taxon>Amygdaleae</taxon>
        <taxon>Prunus</taxon>
    </lineage>
</organism>
<accession>A0A251NH59</accession>
<dbReference type="Proteomes" id="UP000006882">
    <property type="component" value="Chromosome G7"/>
</dbReference>
<evidence type="ECO:0000256" key="1">
    <source>
        <dbReference type="SAM" id="Phobius"/>
    </source>
</evidence>
<evidence type="ECO:0000313" key="3">
    <source>
        <dbReference type="Proteomes" id="UP000006882"/>
    </source>
</evidence>
<protein>
    <submittedName>
        <fullName evidence="2">Uncharacterized protein</fullName>
    </submittedName>
</protein>
<dbReference type="AlphaFoldDB" id="A0A251NH59"/>
<keyword evidence="3" id="KW-1185">Reference proteome</keyword>
<keyword evidence="1" id="KW-1133">Transmembrane helix</keyword>
<name>A0A251NH59_PRUPE</name>
<dbReference type="EMBL" id="CM007657">
    <property type="protein sequence ID" value="ONH98670.1"/>
    <property type="molecule type" value="Genomic_DNA"/>
</dbReference>
<dbReference type="Gramene" id="ONH98670">
    <property type="protein sequence ID" value="ONH98670"/>
    <property type="gene ID" value="PRUPE_7G261100"/>
</dbReference>